<protein>
    <submittedName>
        <fullName evidence="1">Uncharacterized protein</fullName>
    </submittedName>
</protein>
<sequence length="30" mass="3525">MVLCCIFLTSQWPILRPFCGFSFHMDYVGL</sequence>
<organism evidence="1 2">
    <name type="scientific">Trichinella pseudospiralis</name>
    <name type="common">Parasitic roundworm</name>
    <dbReference type="NCBI Taxonomy" id="6337"/>
    <lineage>
        <taxon>Eukaryota</taxon>
        <taxon>Metazoa</taxon>
        <taxon>Ecdysozoa</taxon>
        <taxon>Nematoda</taxon>
        <taxon>Enoplea</taxon>
        <taxon>Dorylaimia</taxon>
        <taxon>Trichinellida</taxon>
        <taxon>Trichinellidae</taxon>
        <taxon>Trichinella</taxon>
    </lineage>
</organism>
<gene>
    <name evidence="1" type="ORF">T4E_1332</name>
</gene>
<reference evidence="1 2" key="1">
    <citation type="submission" date="2015-01" db="EMBL/GenBank/DDBJ databases">
        <title>Evolution of Trichinella species and genotypes.</title>
        <authorList>
            <person name="Korhonen P.K."/>
            <person name="Edoardo P."/>
            <person name="Giuseppe L.R."/>
            <person name="Gasser R.B."/>
        </authorList>
    </citation>
    <scope>NUCLEOTIDE SEQUENCE [LARGE SCALE GENOMIC DNA]</scope>
    <source>
        <strain evidence="1">ISS141</strain>
    </source>
</reference>
<evidence type="ECO:0000313" key="1">
    <source>
        <dbReference type="EMBL" id="KRX81689.1"/>
    </source>
</evidence>
<dbReference type="Proteomes" id="UP000054815">
    <property type="component" value="Unassembled WGS sequence"/>
</dbReference>
<dbReference type="EMBL" id="JYDU01000776">
    <property type="protein sequence ID" value="KRX81689.1"/>
    <property type="molecule type" value="Genomic_DNA"/>
</dbReference>
<evidence type="ECO:0000313" key="2">
    <source>
        <dbReference type="Proteomes" id="UP000054815"/>
    </source>
</evidence>
<dbReference type="AlphaFoldDB" id="A0A0V0X160"/>
<name>A0A0V0X160_TRIPS</name>
<comment type="caution">
    <text evidence="1">The sequence shown here is derived from an EMBL/GenBank/DDBJ whole genome shotgun (WGS) entry which is preliminary data.</text>
</comment>
<accession>A0A0V0X160</accession>
<proteinExistence type="predicted"/>